<dbReference type="RefSeq" id="WP_222578092.1">
    <property type="nucleotide sequence ID" value="NZ_JAHVHU010000001.1"/>
</dbReference>
<reference evidence="2" key="1">
    <citation type="submission" date="2021-06" db="EMBL/GenBank/DDBJ databases">
        <title>44 bacteria genomes isolated from Dapeng, Shenzhen.</title>
        <authorList>
            <person name="Zheng W."/>
            <person name="Yu S."/>
            <person name="Huang Y."/>
        </authorList>
    </citation>
    <scope>NUCLEOTIDE SEQUENCE</scope>
    <source>
        <strain evidence="2">DP5N28-2</strain>
    </source>
</reference>
<dbReference type="EMBL" id="JAHVHU010000001">
    <property type="protein sequence ID" value="MBY5956572.1"/>
    <property type="molecule type" value="Genomic_DNA"/>
</dbReference>
<gene>
    <name evidence="2" type="ORF">KUV50_00390</name>
</gene>
<keyword evidence="3" id="KW-1185">Reference proteome</keyword>
<dbReference type="Pfam" id="PF13858">
    <property type="entry name" value="DUF4199"/>
    <property type="match status" value="1"/>
</dbReference>
<name>A0A953HIY9_9BACT</name>
<comment type="caution">
    <text evidence="2">The sequence shown here is derived from an EMBL/GenBank/DDBJ whole genome shotgun (WGS) entry which is preliminary data.</text>
</comment>
<keyword evidence="1" id="KW-1133">Transmembrane helix</keyword>
<evidence type="ECO:0000313" key="2">
    <source>
        <dbReference type="EMBL" id="MBY5956572.1"/>
    </source>
</evidence>
<feature type="transmembrane region" description="Helical" evidence="1">
    <location>
        <begin position="32"/>
        <end position="50"/>
    </location>
</feature>
<evidence type="ECO:0000256" key="1">
    <source>
        <dbReference type="SAM" id="Phobius"/>
    </source>
</evidence>
<accession>A0A953HIY9</accession>
<organism evidence="2 3">
    <name type="scientific">Membranihabitans marinus</name>
    <dbReference type="NCBI Taxonomy" id="1227546"/>
    <lineage>
        <taxon>Bacteria</taxon>
        <taxon>Pseudomonadati</taxon>
        <taxon>Bacteroidota</taxon>
        <taxon>Saprospiria</taxon>
        <taxon>Saprospirales</taxon>
        <taxon>Saprospiraceae</taxon>
        <taxon>Membranihabitans</taxon>
    </lineage>
</organism>
<keyword evidence="1" id="KW-0812">Transmembrane</keyword>
<feature type="transmembrane region" description="Helical" evidence="1">
    <location>
        <begin position="143"/>
        <end position="165"/>
    </location>
</feature>
<keyword evidence="1" id="KW-0472">Membrane</keyword>
<proteinExistence type="predicted"/>
<feature type="transmembrane region" description="Helical" evidence="1">
    <location>
        <begin position="7"/>
        <end position="26"/>
    </location>
</feature>
<evidence type="ECO:0000313" key="3">
    <source>
        <dbReference type="Proteomes" id="UP000753961"/>
    </source>
</evidence>
<feature type="transmembrane region" description="Helical" evidence="1">
    <location>
        <begin position="71"/>
        <end position="90"/>
    </location>
</feature>
<dbReference type="InterPro" id="IPR025250">
    <property type="entry name" value="DUF4199"/>
</dbReference>
<sequence length="181" mass="20449">MEKKSVNLGLIAGGAIVVIMFVVDIIDNHMMVHFAMSYFPTLLLIVAMFLSAREAKKDYNHLAFSDAFKEAFIPFMVGNGIYMIFNYFLYNFIDPELGDIAREKALEIFDNGVFDNILTADQRELMIETTRENTFRPTLGQSFTGYLFSLILPGGLVALILAAIYRTRSKPSFTEADSDEQ</sequence>
<protein>
    <submittedName>
        <fullName evidence="2">DUF4199 domain-containing protein</fullName>
    </submittedName>
</protein>
<dbReference type="AlphaFoldDB" id="A0A953HIY9"/>
<dbReference type="Proteomes" id="UP000753961">
    <property type="component" value="Unassembled WGS sequence"/>
</dbReference>